<proteinExistence type="predicted"/>
<reference evidence="1" key="2">
    <citation type="journal article" date="2015" name="Data Brief">
        <title>Shoot transcriptome of the giant reed, Arundo donax.</title>
        <authorList>
            <person name="Barrero R.A."/>
            <person name="Guerrero F.D."/>
            <person name="Moolhuijzen P."/>
            <person name="Goolsby J.A."/>
            <person name="Tidwell J."/>
            <person name="Bellgard S.E."/>
            <person name="Bellgard M.I."/>
        </authorList>
    </citation>
    <scope>NUCLEOTIDE SEQUENCE</scope>
    <source>
        <tissue evidence="1">Shoot tissue taken approximately 20 cm above the soil surface</tissue>
    </source>
</reference>
<protein>
    <submittedName>
        <fullName evidence="1">Si618008b02f</fullName>
    </submittedName>
</protein>
<reference evidence="1" key="1">
    <citation type="submission" date="2014-09" db="EMBL/GenBank/DDBJ databases">
        <authorList>
            <person name="Magalhaes I.L.F."/>
            <person name="Oliveira U."/>
            <person name="Santos F.R."/>
            <person name="Vidigal T.H.D.A."/>
            <person name="Brescovit A.D."/>
            <person name="Santos A.J."/>
        </authorList>
    </citation>
    <scope>NUCLEOTIDE SEQUENCE</scope>
    <source>
        <tissue evidence="1">Shoot tissue taken approximately 20 cm above the soil surface</tissue>
    </source>
</reference>
<sequence length="65" mass="7742">MDTNKFGSSINFLKSIKNGVLPLFSRACKFKRYLQVLNRTFEYITVVRITHHHNFFDFLQLTECL</sequence>
<name>A0A0A9CDR8_ARUDO</name>
<evidence type="ECO:0000313" key="1">
    <source>
        <dbReference type="EMBL" id="JAD74479.1"/>
    </source>
</evidence>
<accession>A0A0A9CDR8</accession>
<dbReference type="EMBL" id="GBRH01223416">
    <property type="protein sequence ID" value="JAD74479.1"/>
    <property type="molecule type" value="Transcribed_RNA"/>
</dbReference>
<dbReference type="AlphaFoldDB" id="A0A0A9CDR8"/>
<organism evidence="1">
    <name type="scientific">Arundo donax</name>
    <name type="common">Giant reed</name>
    <name type="synonym">Donax arundinaceus</name>
    <dbReference type="NCBI Taxonomy" id="35708"/>
    <lineage>
        <taxon>Eukaryota</taxon>
        <taxon>Viridiplantae</taxon>
        <taxon>Streptophyta</taxon>
        <taxon>Embryophyta</taxon>
        <taxon>Tracheophyta</taxon>
        <taxon>Spermatophyta</taxon>
        <taxon>Magnoliopsida</taxon>
        <taxon>Liliopsida</taxon>
        <taxon>Poales</taxon>
        <taxon>Poaceae</taxon>
        <taxon>PACMAD clade</taxon>
        <taxon>Arundinoideae</taxon>
        <taxon>Arundineae</taxon>
        <taxon>Arundo</taxon>
    </lineage>
</organism>